<dbReference type="GO" id="GO:0010133">
    <property type="term" value="P:L-proline catabolic process to L-glutamate"/>
    <property type="evidence" value="ECO:0007669"/>
    <property type="project" value="TreeGrafter"/>
</dbReference>
<dbReference type="SUPFAM" id="SSF51730">
    <property type="entry name" value="FAD-linked oxidoreductase"/>
    <property type="match status" value="1"/>
</dbReference>
<evidence type="ECO:0000256" key="1">
    <source>
        <dbReference type="ARBA" id="ARBA00004739"/>
    </source>
</evidence>
<keyword evidence="4 5" id="KW-0642">Proline metabolism</keyword>
<comment type="catalytic activity">
    <reaction evidence="5">
        <text>L-proline + a quinone = (S)-1-pyrroline-5-carboxylate + a quinol + H(+)</text>
        <dbReference type="Rhea" id="RHEA:23784"/>
        <dbReference type="ChEBI" id="CHEBI:15378"/>
        <dbReference type="ChEBI" id="CHEBI:17388"/>
        <dbReference type="ChEBI" id="CHEBI:24646"/>
        <dbReference type="ChEBI" id="CHEBI:60039"/>
        <dbReference type="ChEBI" id="CHEBI:132124"/>
        <dbReference type="EC" id="1.5.5.2"/>
    </reaction>
</comment>
<dbReference type="GO" id="GO:0005739">
    <property type="term" value="C:mitochondrion"/>
    <property type="evidence" value="ECO:0007669"/>
    <property type="project" value="TreeGrafter"/>
</dbReference>
<dbReference type="PANTHER" id="PTHR13914:SF0">
    <property type="entry name" value="PROLINE DEHYDROGENASE 1, MITOCHONDRIAL"/>
    <property type="match status" value="1"/>
</dbReference>
<dbReference type="InterPro" id="IPR011992">
    <property type="entry name" value="EF-hand-dom_pair"/>
</dbReference>
<protein>
    <recommendedName>
        <fullName evidence="5">Proline dehydrogenase</fullName>
        <ecNumber evidence="5">1.5.5.2</ecNumber>
    </recommendedName>
</protein>
<dbReference type="PANTHER" id="PTHR13914">
    <property type="entry name" value="PROLINE OXIDASE"/>
    <property type="match status" value="1"/>
</dbReference>
<dbReference type="InterPro" id="IPR029041">
    <property type="entry name" value="FAD-linked_oxidoreductase-like"/>
</dbReference>
<proteinExistence type="inferred from homology"/>
<dbReference type="EC" id="1.5.5.2" evidence="5"/>
<comment type="cofactor">
    <cofactor evidence="5">
        <name>FAD</name>
        <dbReference type="ChEBI" id="CHEBI:57692"/>
    </cofactor>
</comment>
<comment type="pathway">
    <text evidence="1">Amino-acid degradation; L-proline degradation into L-glutamate; L-glutamate from L-proline: step 1/2.</text>
</comment>
<dbReference type="InterPro" id="IPR002048">
    <property type="entry name" value="EF_hand_dom"/>
</dbReference>
<evidence type="ECO:0000313" key="7">
    <source>
        <dbReference type="EMBL" id="KAK2181754.1"/>
    </source>
</evidence>
<keyword evidence="8" id="KW-1185">Reference proteome</keyword>
<evidence type="ECO:0000256" key="3">
    <source>
        <dbReference type="ARBA" id="ARBA00023002"/>
    </source>
</evidence>
<dbReference type="Pfam" id="PF01619">
    <property type="entry name" value="Pro_dh"/>
    <property type="match status" value="1"/>
</dbReference>
<accession>A0AAD9L2A9</accession>
<comment type="function">
    <text evidence="5">Converts proline to delta-1-pyrroline-5-carboxylate.</text>
</comment>
<reference evidence="7" key="1">
    <citation type="journal article" date="2023" name="Mol. Biol. Evol.">
        <title>Third-Generation Sequencing Reveals the Adaptive Role of the Epigenome in Three Deep-Sea Polychaetes.</title>
        <authorList>
            <person name="Perez M."/>
            <person name="Aroh O."/>
            <person name="Sun Y."/>
            <person name="Lan Y."/>
            <person name="Juniper S.K."/>
            <person name="Young C.R."/>
            <person name="Angers B."/>
            <person name="Qian P.Y."/>
        </authorList>
    </citation>
    <scope>NUCLEOTIDE SEQUENCE</scope>
    <source>
        <strain evidence="7">R07B-5</strain>
    </source>
</reference>
<dbReference type="InterPro" id="IPR015659">
    <property type="entry name" value="Proline_oxidase"/>
</dbReference>
<evidence type="ECO:0000256" key="5">
    <source>
        <dbReference type="RuleBase" id="RU364054"/>
    </source>
</evidence>
<dbReference type="GO" id="GO:0005509">
    <property type="term" value="F:calcium ion binding"/>
    <property type="evidence" value="ECO:0007669"/>
    <property type="project" value="InterPro"/>
</dbReference>
<gene>
    <name evidence="7" type="ORF">NP493_383g04097</name>
</gene>
<evidence type="ECO:0000256" key="2">
    <source>
        <dbReference type="ARBA" id="ARBA00005869"/>
    </source>
</evidence>
<name>A0AAD9L2A9_RIDPI</name>
<dbReference type="Proteomes" id="UP001209878">
    <property type="component" value="Unassembled WGS sequence"/>
</dbReference>
<dbReference type="PROSITE" id="PS50222">
    <property type="entry name" value="EF_HAND_2"/>
    <property type="match status" value="1"/>
</dbReference>
<comment type="caution">
    <text evidence="7">The sequence shown here is derived from an EMBL/GenBank/DDBJ whole genome shotgun (WGS) entry which is preliminary data.</text>
</comment>
<keyword evidence="3 5" id="KW-0560">Oxidoreductase</keyword>
<dbReference type="EMBL" id="JAODUO010000383">
    <property type="protein sequence ID" value="KAK2181754.1"/>
    <property type="molecule type" value="Genomic_DNA"/>
</dbReference>
<dbReference type="Gene3D" id="1.10.238.10">
    <property type="entry name" value="EF-hand"/>
    <property type="match status" value="1"/>
</dbReference>
<evidence type="ECO:0000256" key="4">
    <source>
        <dbReference type="ARBA" id="ARBA00023062"/>
    </source>
</evidence>
<dbReference type="Gene3D" id="3.20.20.220">
    <property type="match status" value="2"/>
</dbReference>
<keyword evidence="5" id="KW-0274">FAD</keyword>
<organism evidence="7 8">
    <name type="scientific">Ridgeia piscesae</name>
    <name type="common">Tubeworm</name>
    <dbReference type="NCBI Taxonomy" id="27915"/>
    <lineage>
        <taxon>Eukaryota</taxon>
        <taxon>Metazoa</taxon>
        <taxon>Spiralia</taxon>
        <taxon>Lophotrochozoa</taxon>
        <taxon>Annelida</taxon>
        <taxon>Polychaeta</taxon>
        <taxon>Sedentaria</taxon>
        <taxon>Canalipalpata</taxon>
        <taxon>Sabellida</taxon>
        <taxon>Siboglinidae</taxon>
        <taxon>Ridgeia</taxon>
    </lineage>
</organism>
<dbReference type="GO" id="GO:0071949">
    <property type="term" value="F:FAD binding"/>
    <property type="evidence" value="ECO:0007669"/>
    <property type="project" value="TreeGrafter"/>
</dbReference>
<evidence type="ECO:0000259" key="6">
    <source>
        <dbReference type="PROSITE" id="PS50222"/>
    </source>
</evidence>
<feature type="domain" description="EF-hand" evidence="6">
    <location>
        <begin position="379"/>
        <end position="414"/>
    </location>
</feature>
<dbReference type="SUPFAM" id="SSF47473">
    <property type="entry name" value="EF-hand"/>
    <property type="match status" value="1"/>
</dbReference>
<dbReference type="GO" id="GO:0004657">
    <property type="term" value="F:proline dehydrogenase activity"/>
    <property type="evidence" value="ECO:0007669"/>
    <property type="project" value="UniProtKB-EC"/>
</dbReference>
<keyword evidence="5" id="KW-0285">Flavoprotein</keyword>
<comment type="similarity">
    <text evidence="2 5">Belongs to the proline oxidase family.</text>
</comment>
<evidence type="ECO:0000313" key="8">
    <source>
        <dbReference type="Proteomes" id="UP001209878"/>
    </source>
</evidence>
<dbReference type="AlphaFoldDB" id="A0AAD9L2A9"/>
<sequence length="605" mass="69313">MAMGKSQTCAMLLRFTRSLRYSSLKQRVACINTYTQRQKTTAAIVAGDWNRRERTYSSPSEKYSPSTSKDPAYTALDLSFENAREAYKSKTNGELLRALLVFNFCGIDLIVDNNKPLIKLCRRLMGKQLFTRFMKMTFYGQFVAGEDEDEIRPLVERNKAFGVKSILDYSVEKDLSREEAQQAEMDSCVSEAEPPNTTKGATANIQLKVKQELSRDGLIRSLNTTRERKVTSTGRMSSHRSPVLCSSWPHLSDNSSQVVVLVNADTHKVGAESRFRAHREFGDRRESVVAARTYFYKDEEQCEKNLLNILNAIDAVSGTTNGSGFTAVKLTALGRPQLLLQLSEVLSRVRRYFDIIASTTKDGVIRRKDFERYLKFIQLGSEERRKWFRILDSTGDGEIDLLDWHNLLEVNISLGKLLKVPNLQYGAEKNVRVMIDAEQTYFQAAINRLKANEQQHWATKDPVNPSFEATTAMFEKVLTEMMEQIQHRPRGKISVMVASHNEDTMRFTVNKMQEYNIKASDKLICFGQLLGMCDQVSFSLGYSVYKYVPYGPVEEVLPYLTRRVVENKGILKVDKEKKMMATELWRRLKTFDWFYQPQSRVSAAH</sequence>
<dbReference type="InterPro" id="IPR002872">
    <property type="entry name" value="Proline_DH_dom"/>
</dbReference>